<reference evidence="2" key="1">
    <citation type="journal article" date="2023" name="Mol. Phylogenet. Evol.">
        <title>Genome-scale phylogeny and comparative genomics of the fungal order Sordariales.</title>
        <authorList>
            <person name="Hensen N."/>
            <person name="Bonometti L."/>
            <person name="Westerberg I."/>
            <person name="Brannstrom I.O."/>
            <person name="Guillou S."/>
            <person name="Cros-Aarteil S."/>
            <person name="Calhoun S."/>
            <person name="Haridas S."/>
            <person name="Kuo A."/>
            <person name="Mondo S."/>
            <person name="Pangilinan J."/>
            <person name="Riley R."/>
            <person name="LaButti K."/>
            <person name="Andreopoulos B."/>
            <person name="Lipzen A."/>
            <person name="Chen C."/>
            <person name="Yan M."/>
            <person name="Daum C."/>
            <person name="Ng V."/>
            <person name="Clum A."/>
            <person name="Steindorff A."/>
            <person name="Ohm R.A."/>
            <person name="Martin F."/>
            <person name="Silar P."/>
            <person name="Natvig D.O."/>
            <person name="Lalanne C."/>
            <person name="Gautier V."/>
            <person name="Ament-Velasquez S.L."/>
            <person name="Kruys A."/>
            <person name="Hutchinson M.I."/>
            <person name="Powell A.J."/>
            <person name="Barry K."/>
            <person name="Miller A.N."/>
            <person name="Grigoriev I.V."/>
            <person name="Debuchy R."/>
            <person name="Gladieux P."/>
            <person name="Hiltunen Thoren M."/>
            <person name="Johannesson H."/>
        </authorList>
    </citation>
    <scope>NUCLEOTIDE SEQUENCE</scope>
    <source>
        <strain evidence="2">CBS 626.80</strain>
    </source>
</reference>
<evidence type="ECO:0000313" key="2">
    <source>
        <dbReference type="EMBL" id="KAK3949331.1"/>
    </source>
</evidence>
<keyword evidence="3" id="KW-1185">Reference proteome</keyword>
<dbReference type="AlphaFoldDB" id="A0AAN6NQR0"/>
<dbReference type="EMBL" id="MU859219">
    <property type="protein sequence ID" value="KAK3949331.1"/>
    <property type="molecule type" value="Genomic_DNA"/>
</dbReference>
<gene>
    <name evidence="2" type="ORF">QBC32DRAFT_349442</name>
</gene>
<feature type="compositionally biased region" description="Basic and acidic residues" evidence="1">
    <location>
        <begin position="263"/>
        <end position="274"/>
    </location>
</feature>
<reference evidence="2" key="2">
    <citation type="submission" date="2023-06" db="EMBL/GenBank/DDBJ databases">
        <authorList>
            <consortium name="Lawrence Berkeley National Laboratory"/>
            <person name="Mondo S.J."/>
            <person name="Hensen N."/>
            <person name="Bonometti L."/>
            <person name="Westerberg I."/>
            <person name="Brannstrom I.O."/>
            <person name="Guillou S."/>
            <person name="Cros-Aarteil S."/>
            <person name="Calhoun S."/>
            <person name="Haridas S."/>
            <person name="Kuo A."/>
            <person name="Pangilinan J."/>
            <person name="Riley R."/>
            <person name="Labutti K."/>
            <person name="Andreopoulos B."/>
            <person name="Lipzen A."/>
            <person name="Chen C."/>
            <person name="Yanf M."/>
            <person name="Daum C."/>
            <person name="Ng V."/>
            <person name="Clum A."/>
            <person name="Steindorff A."/>
            <person name="Ohm R."/>
            <person name="Martin F."/>
            <person name="Silar P."/>
            <person name="Natvig D."/>
            <person name="Lalanne C."/>
            <person name="Gautier V."/>
            <person name="Ament-Velasquez S.L."/>
            <person name="Kruys A."/>
            <person name="Hutchinson M.I."/>
            <person name="Powell A.J."/>
            <person name="Barry K."/>
            <person name="Miller A.N."/>
            <person name="Grigoriev I.V."/>
            <person name="Debuchy R."/>
            <person name="Gladieux P."/>
            <person name="Thoren M.H."/>
            <person name="Johannesson H."/>
        </authorList>
    </citation>
    <scope>NUCLEOTIDE SEQUENCE</scope>
    <source>
        <strain evidence="2">CBS 626.80</strain>
    </source>
</reference>
<feature type="region of interest" description="Disordered" evidence="1">
    <location>
        <begin position="91"/>
        <end position="112"/>
    </location>
</feature>
<protein>
    <submittedName>
        <fullName evidence="2">Uncharacterized protein</fullName>
    </submittedName>
</protein>
<organism evidence="2 3">
    <name type="scientific">Pseudoneurospora amorphoporcata</name>
    <dbReference type="NCBI Taxonomy" id="241081"/>
    <lineage>
        <taxon>Eukaryota</taxon>
        <taxon>Fungi</taxon>
        <taxon>Dikarya</taxon>
        <taxon>Ascomycota</taxon>
        <taxon>Pezizomycotina</taxon>
        <taxon>Sordariomycetes</taxon>
        <taxon>Sordariomycetidae</taxon>
        <taxon>Sordariales</taxon>
        <taxon>Sordariaceae</taxon>
        <taxon>Pseudoneurospora</taxon>
    </lineage>
</organism>
<evidence type="ECO:0000313" key="3">
    <source>
        <dbReference type="Proteomes" id="UP001303222"/>
    </source>
</evidence>
<evidence type="ECO:0000256" key="1">
    <source>
        <dbReference type="SAM" id="MobiDB-lite"/>
    </source>
</evidence>
<sequence length="274" mass="31036">MDTEVYMFDLLHDEAVTLVEHSLPGEGDGCAFMKWLTSKLPAVRDAPGQGQLQALVGRHGSIKTHLYLQWVDGRYTPWLWTFRSVDGLHRPSVDADDKKPTRRKGTDNVRQKLPGQTRFHPIRIEDELKVMGVLEKDWQEEPEGQGHYLLADDVPVDDSDDEFLDEMGENANYVVGGTDSIKVVLCASQESVSFATCLVGGSQQAENISDPARREVLTRPPNMHPSSESALELIRKWFNECPRYPTSTSFGRHSFSHQSHPKRCFDLRTKTEQK</sequence>
<accession>A0AAN6NQR0</accession>
<feature type="region of interest" description="Disordered" evidence="1">
    <location>
        <begin position="249"/>
        <end position="274"/>
    </location>
</feature>
<dbReference type="Proteomes" id="UP001303222">
    <property type="component" value="Unassembled WGS sequence"/>
</dbReference>
<name>A0AAN6NQR0_9PEZI</name>
<comment type="caution">
    <text evidence="2">The sequence shown here is derived from an EMBL/GenBank/DDBJ whole genome shotgun (WGS) entry which is preliminary data.</text>
</comment>
<proteinExistence type="predicted"/>
<feature type="compositionally biased region" description="Basic and acidic residues" evidence="1">
    <location>
        <begin position="91"/>
        <end position="110"/>
    </location>
</feature>